<dbReference type="Gene3D" id="3.90.870.10">
    <property type="entry name" value="DHBP synthase"/>
    <property type="match status" value="1"/>
</dbReference>
<gene>
    <name evidence="1" type="ORF">F384_08420</name>
</gene>
<dbReference type="EMBL" id="CP011132">
    <property type="protein sequence ID" value="AKE58870.1"/>
    <property type="molecule type" value="Genomic_DNA"/>
</dbReference>
<dbReference type="KEGG" id="cama:F384_08420"/>
<organism evidence="1 2">
    <name type="scientific">Citrobacter amalonaticus Y19</name>
    <dbReference type="NCBI Taxonomy" id="1261127"/>
    <lineage>
        <taxon>Bacteria</taxon>
        <taxon>Pseudomonadati</taxon>
        <taxon>Pseudomonadota</taxon>
        <taxon>Gammaproteobacteria</taxon>
        <taxon>Enterobacterales</taxon>
        <taxon>Enterobacteriaceae</taxon>
        <taxon>Citrobacter</taxon>
    </lineage>
</organism>
<dbReference type="Proteomes" id="UP000034085">
    <property type="component" value="Chromosome"/>
</dbReference>
<dbReference type="HOGENOM" id="CLU_2245149_0_0_6"/>
<name>A0A0F6REV7_CITAM</name>
<proteinExistence type="predicted"/>
<sequence>MLTLMLPAFQANQRSGGQGRLSVSALAQARARRDEAKKKLSEGVNPEEIKDRLEKQVGLIIHGGYLGQQPTMVVDLTNDSPIVLREGVTDVKSPLLAWVLNQHT</sequence>
<dbReference type="AlphaFoldDB" id="A0A0F6REV7"/>
<accession>A0A0F6REV7</accession>
<evidence type="ECO:0000313" key="1">
    <source>
        <dbReference type="EMBL" id="AKE58870.1"/>
    </source>
</evidence>
<protein>
    <submittedName>
        <fullName evidence="1">Uncharacterized protein</fullName>
    </submittedName>
</protein>
<dbReference type="InterPro" id="IPR017945">
    <property type="entry name" value="DHBP_synth_RibB-like_a/b_dom"/>
</dbReference>
<dbReference type="PATRIC" id="fig|1261127.3.peg.1752"/>
<dbReference type="SUPFAM" id="SSF55821">
    <property type="entry name" value="YrdC/RibB"/>
    <property type="match status" value="1"/>
</dbReference>
<evidence type="ECO:0000313" key="2">
    <source>
        <dbReference type="Proteomes" id="UP000034085"/>
    </source>
</evidence>
<reference evidence="1 2" key="1">
    <citation type="journal article" date="2013" name="Appl. Microbiol. Biotechnol.">
        <title>Glycerol assimilation and production of 1,3-propanediol by Citrobacter amalonaticus Y19.</title>
        <authorList>
            <person name="Ainala S.K."/>
            <person name="Ashok S."/>
            <person name="Ko Y."/>
            <person name="Park S."/>
        </authorList>
    </citation>
    <scope>NUCLEOTIDE SEQUENCE [LARGE SCALE GENOMIC DNA]</scope>
    <source>
        <strain evidence="1 2">Y19</strain>
    </source>
</reference>